<keyword evidence="8" id="KW-1185">Reference proteome</keyword>
<dbReference type="InterPro" id="IPR006641">
    <property type="entry name" value="YqgF/RNaseH-like_dom"/>
</dbReference>
<dbReference type="NCBIfam" id="TIGR00250">
    <property type="entry name" value="RNAse_H_YqgF"/>
    <property type="match status" value="1"/>
</dbReference>
<dbReference type="GO" id="GO:0005829">
    <property type="term" value="C:cytosol"/>
    <property type="evidence" value="ECO:0007669"/>
    <property type="project" value="TreeGrafter"/>
</dbReference>
<dbReference type="KEGG" id="haby:HLVA_13500"/>
<evidence type="ECO:0000256" key="3">
    <source>
        <dbReference type="ARBA" id="ARBA00022722"/>
    </source>
</evidence>
<evidence type="ECO:0000256" key="4">
    <source>
        <dbReference type="ARBA" id="ARBA00022801"/>
    </source>
</evidence>
<dbReference type="InterPro" id="IPR037027">
    <property type="entry name" value="YqgF/RNaseH-like_dom_sf"/>
</dbReference>
<evidence type="ECO:0000256" key="2">
    <source>
        <dbReference type="ARBA" id="ARBA00022517"/>
    </source>
</evidence>
<dbReference type="Pfam" id="PF03652">
    <property type="entry name" value="RuvX"/>
    <property type="match status" value="1"/>
</dbReference>
<name>A0AAU9DBE2_9FUSO</name>
<keyword evidence="1 5" id="KW-0963">Cytoplasm</keyword>
<feature type="domain" description="YqgF/RNase H-like" evidence="6">
    <location>
        <begin position="1"/>
        <end position="101"/>
    </location>
</feature>
<dbReference type="GO" id="GO:0004518">
    <property type="term" value="F:nuclease activity"/>
    <property type="evidence" value="ECO:0007669"/>
    <property type="project" value="UniProtKB-KW"/>
</dbReference>
<keyword evidence="4 5" id="KW-0378">Hydrolase</keyword>
<dbReference type="CDD" id="cd16964">
    <property type="entry name" value="YqgF"/>
    <property type="match status" value="1"/>
</dbReference>
<dbReference type="EC" id="3.1.-.-" evidence="5"/>
<dbReference type="Proteomes" id="UP001321582">
    <property type="component" value="Chromosome"/>
</dbReference>
<evidence type="ECO:0000259" key="6">
    <source>
        <dbReference type="SMART" id="SM00732"/>
    </source>
</evidence>
<dbReference type="HAMAP" id="MF_00651">
    <property type="entry name" value="Nuclease_YqgF"/>
    <property type="match status" value="1"/>
</dbReference>
<evidence type="ECO:0000256" key="5">
    <source>
        <dbReference type="HAMAP-Rule" id="MF_00651"/>
    </source>
</evidence>
<evidence type="ECO:0000256" key="1">
    <source>
        <dbReference type="ARBA" id="ARBA00022490"/>
    </source>
</evidence>
<dbReference type="InterPro" id="IPR012337">
    <property type="entry name" value="RNaseH-like_sf"/>
</dbReference>
<organism evidence="7 8">
    <name type="scientific">Haliovirga abyssi</name>
    <dbReference type="NCBI Taxonomy" id="2996794"/>
    <lineage>
        <taxon>Bacteria</taxon>
        <taxon>Fusobacteriati</taxon>
        <taxon>Fusobacteriota</taxon>
        <taxon>Fusobacteriia</taxon>
        <taxon>Fusobacteriales</taxon>
        <taxon>Haliovirgaceae</taxon>
        <taxon>Haliovirga</taxon>
    </lineage>
</organism>
<gene>
    <name evidence="7" type="ORF">HLVA_13500</name>
</gene>
<accession>A0AAU9DBE2</accession>
<dbReference type="AlphaFoldDB" id="A0AAU9DBE2"/>
<dbReference type="Gene3D" id="3.30.420.140">
    <property type="entry name" value="YqgF/RNase H-like domain"/>
    <property type="match status" value="1"/>
</dbReference>
<dbReference type="GO" id="GO:0000967">
    <property type="term" value="P:rRNA 5'-end processing"/>
    <property type="evidence" value="ECO:0007669"/>
    <property type="project" value="UniProtKB-UniRule"/>
</dbReference>
<dbReference type="SUPFAM" id="SSF53098">
    <property type="entry name" value="Ribonuclease H-like"/>
    <property type="match status" value="1"/>
</dbReference>
<dbReference type="PANTHER" id="PTHR33317:SF4">
    <property type="entry name" value="POLYNUCLEOTIDYL TRANSFERASE, RIBONUCLEASE H-LIKE SUPERFAMILY PROTEIN"/>
    <property type="match status" value="1"/>
</dbReference>
<keyword evidence="3 5" id="KW-0540">Nuclease</keyword>
<reference evidence="7 8" key="1">
    <citation type="submission" date="2022-11" db="EMBL/GenBank/DDBJ databases">
        <title>Haliovirga abyssi gen. nov., sp. nov., a mesophilic fermentative bacterium isolated from the Iheya North hydrothermal field and the proposal of Haliovirgaceae fam. nov.</title>
        <authorList>
            <person name="Miyazaki U."/>
            <person name="Tame A."/>
            <person name="Miyazaki J."/>
            <person name="Takai K."/>
            <person name="Sawayama S."/>
            <person name="Kitajima M."/>
            <person name="Okamoto A."/>
            <person name="Nakagawa S."/>
        </authorList>
    </citation>
    <scope>NUCLEOTIDE SEQUENCE [LARGE SCALE GENOMIC DNA]</scope>
    <source>
        <strain evidence="7 8">IC12</strain>
    </source>
</reference>
<sequence>MRVLALDVGDVRIGVAISDPLGMIASPLEVIDRRKVKAIKRIVELAKEKKVEKIVSGLPLSLNGTEKRQAEKVREFIEKLGKSLHDIPIETVDERYSTVSADNMLKVTTKKNAKEKRKVVDKVAATIILQTYLDMEKRRR</sequence>
<comment type="function">
    <text evidence="5">Could be a nuclease involved in processing of the 5'-end of pre-16S rRNA.</text>
</comment>
<proteinExistence type="inferred from homology"/>
<dbReference type="EMBL" id="AP027059">
    <property type="protein sequence ID" value="BDU50781.1"/>
    <property type="molecule type" value="Genomic_DNA"/>
</dbReference>
<keyword evidence="2 5" id="KW-0690">Ribosome biogenesis</keyword>
<dbReference type="InterPro" id="IPR005227">
    <property type="entry name" value="YqgF"/>
</dbReference>
<protein>
    <recommendedName>
        <fullName evidence="5">Putative pre-16S rRNA nuclease</fullName>
        <ecNumber evidence="5">3.1.-.-</ecNumber>
    </recommendedName>
</protein>
<evidence type="ECO:0000313" key="8">
    <source>
        <dbReference type="Proteomes" id="UP001321582"/>
    </source>
</evidence>
<comment type="similarity">
    <text evidence="5">Belongs to the YqgF HJR family.</text>
</comment>
<dbReference type="RefSeq" id="WP_307903637.1">
    <property type="nucleotide sequence ID" value="NZ_AP027059.1"/>
</dbReference>
<comment type="subcellular location">
    <subcellularLocation>
        <location evidence="5">Cytoplasm</location>
    </subcellularLocation>
</comment>
<dbReference type="PANTHER" id="PTHR33317">
    <property type="entry name" value="POLYNUCLEOTIDYL TRANSFERASE, RIBONUCLEASE H-LIKE SUPERFAMILY PROTEIN"/>
    <property type="match status" value="1"/>
</dbReference>
<dbReference type="SMART" id="SM00732">
    <property type="entry name" value="YqgFc"/>
    <property type="match status" value="1"/>
</dbReference>
<dbReference type="GO" id="GO:0016788">
    <property type="term" value="F:hydrolase activity, acting on ester bonds"/>
    <property type="evidence" value="ECO:0007669"/>
    <property type="project" value="UniProtKB-UniRule"/>
</dbReference>
<evidence type="ECO:0000313" key="7">
    <source>
        <dbReference type="EMBL" id="BDU50781.1"/>
    </source>
</evidence>